<protein>
    <submittedName>
        <fullName evidence="2">Peptidase S1 domain-containing protein</fullName>
    </submittedName>
</protein>
<accession>A0AC34GGJ4</accession>
<evidence type="ECO:0000313" key="1">
    <source>
        <dbReference type="Proteomes" id="UP000887579"/>
    </source>
</evidence>
<evidence type="ECO:0000313" key="2">
    <source>
        <dbReference type="WBParaSite" id="ES5_v2.g28819.t1"/>
    </source>
</evidence>
<name>A0AC34GGJ4_9BILA</name>
<sequence>MFKYFLFLVIFAKSTLIYGFNEPRIQNGTITPSDLFQFAVQIRAEFWCTASIISNRHLLTAAHCIDEEKSKIVMHERYK</sequence>
<reference evidence="2" key="1">
    <citation type="submission" date="2022-11" db="UniProtKB">
        <authorList>
            <consortium name="WormBaseParasite"/>
        </authorList>
    </citation>
    <scope>IDENTIFICATION</scope>
</reference>
<proteinExistence type="predicted"/>
<dbReference type="WBParaSite" id="ES5_v2.g28819.t1">
    <property type="protein sequence ID" value="ES5_v2.g28819.t1"/>
    <property type="gene ID" value="ES5_v2.g28819"/>
</dbReference>
<organism evidence="1 2">
    <name type="scientific">Panagrolaimus sp. ES5</name>
    <dbReference type="NCBI Taxonomy" id="591445"/>
    <lineage>
        <taxon>Eukaryota</taxon>
        <taxon>Metazoa</taxon>
        <taxon>Ecdysozoa</taxon>
        <taxon>Nematoda</taxon>
        <taxon>Chromadorea</taxon>
        <taxon>Rhabditida</taxon>
        <taxon>Tylenchina</taxon>
        <taxon>Panagrolaimomorpha</taxon>
        <taxon>Panagrolaimoidea</taxon>
        <taxon>Panagrolaimidae</taxon>
        <taxon>Panagrolaimus</taxon>
    </lineage>
</organism>
<dbReference type="Proteomes" id="UP000887579">
    <property type="component" value="Unplaced"/>
</dbReference>